<reference evidence="2 3" key="1">
    <citation type="submission" date="2016-10" db="EMBL/GenBank/DDBJ databases">
        <authorList>
            <person name="de Groot N.N."/>
        </authorList>
    </citation>
    <scope>NUCLEOTIDE SEQUENCE [LARGE SCALE GENOMIC DNA]</scope>
    <source>
        <strain evidence="2 3">CGMCC 1.10228</strain>
    </source>
</reference>
<name>A0A1G8E0D6_9VIBR</name>
<dbReference type="EMBL" id="FNDD01000022">
    <property type="protein sequence ID" value="SDH63436.1"/>
    <property type="molecule type" value="Genomic_DNA"/>
</dbReference>
<feature type="transmembrane region" description="Helical" evidence="1">
    <location>
        <begin position="222"/>
        <end position="244"/>
    </location>
</feature>
<evidence type="ECO:0000256" key="1">
    <source>
        <dbReference type="SAM" id="Phobius"/>
    </source>
</evidence>
<feature type="transmembrane region" description="Helical" evidence="1">
    <location>
        <begin position="29"/>
        <end position="49"/>
    </location>
</feature>
<keyword evidence="1" id="KW-0472">Membrane</keyword>
<keyword evidence="1" id="KW-1133">Transmembrane helix</keyword>
<proteinExistence type="predicted"/>
<dbReference type="STRING" id="861298.SAMN04488136_12264"/>
<dbReference type="AlphaFoldDB" id="A0A1G8E0D6"/>
<feature type="transmembrane region" description="Helical" evidence="1">
    <location>
        <begin position="55"/>
        <end position="79"/>
    </location>
</feature>
<sequence length="245" mass="26889">MTINLILALLSGHLVSEGYLRLKSVWLRGGVYGVLCALVLVCFSNQGFASQGVTSYGVMLALAVAIGLGVLRTVLGYLCSSERFSAREPSLMLQVSMHVLMVLLLIGSASYLTQVSTTRLISFISNLFNIKHSVILFGYALILKPSSLLIEKILKRYSLSDILREHNGLKAGGELIGYLERILILTFSLQGEYAVIGFILTAKSIFRFGELNHSQNRSLTEYVLLGSLLSVTITSIIALMVNYFQ</sequence>
<evidence type="ECO:0008006" key="4">
    <source>
        <dbReference type="Google" id="ProtNLM"/>
    </source>
</evidence>
<feature type="transmembrane region" description="Helical" evidence="1">
    <location>
        <begin position="182"/>
        <end position="202"/>
    </location>
</feature>
<feature type="transmembrane region" description="Helical" evidence="1">
    <location>
        <begin position="91"/>
        <end position="112"/>
    </location>
</feature>
<keyword evidence="3" id="KW-1185">Reference proteome</keyword>
<evidence type="ECO:0000313" key="3">
    <source>
        <dbReference type="Proteomes" id="UP000198854"/>
    </source>
</evidence>
<dbReference type="Proteomes" id="UP000198854">
    <property type="component" value="Unassembled WGS sequence"/>
</dbReference>
<gene>
    <name evidence="2" type="ORF">SAMN04488136_12264</name>
</gene>
<keyword evidence="1" id="KW-0812">Transmembrane</keyword>
<accession>A0A1G8E0D6</accession>
<protein>
    <recommendedName>
        <fullName evidence="4">DUF3307 domain-containing protein</fullName>
    </recommendedName>
</protein>
<dbReference type="OrthoDB" id="8536716at2"/>
<evidence type="ECO:0000313" key="2">
    <source>
        <dbReference type="EMBL" id="SDH63436.1"/>
    </source>
</evidence>
<dbReference type="RefSeq" id="WP_093276511.1">
    <property type="nucleotide sequence ID" value="NZ_FNDD01000022.1"/>
</dbReference>
<organism evidence="2 3">
    <name type="scientific">Vibrio xiamenensis</name>
    <dbReference type="NCBI Taxonomy" id="861298"/>
    <lineage>
        <taxon>Bacteria</taxon>
        <taxon>Pseudomonadati</taxon>
        <taxon>Pseudomonadota</taxon>
        <taxon>Gammaproteobacteria</taxon>
        <taxon>Vibrionales</taxon>
        <taxon>Vibrionaceae</taxon>
        <taxon>Vibrio</taxon>
    </lineage>
</organism>